<protein>
    <recommendedName>
        <fullName evidence="6">Coiled-coil domain-containing protein 180</fullName>
    </recommendedName>
</protein>
<feature type="domain" description="DUF4456" evidence="3">
    <location>
        <begin position="1200"/>
        <end position="1403"/>
    </location>
</feature>
<dbReference type="InterPro" id="IPR027914">
    <property type="entry name" value="DUF4456"/>
</dbReference>
<keyword evidence="5" id="KW-1185">Reference proteome</keyword>
<feature type="region of interest" description="Disordered" evidence="1">
    <location>
        <begin position="37"/>
        <end position="57"/>
    </location>
</feature>
<dbReference type="Ensembl" id="ENSLLET00000039461.1">
    <property type="protein sequence ID" value="ENSLLEP00000037990.1"/>
    <property type="gene ID" value="ENSLLEG00000024073.1"/>
</dbReference>
<proteinExistence type="predicted"/>
<organism evidence="4 5">
    <name type="scientific">Leptobrachium leishanense</name>
    <name type="common">Leishan spiny toad</name>
    <dbReference type="NCBI Taxonomy" id="445787"/>
    <lineage>
        <taxon>Eukaryota</taxon>
        <taxon>Metazoa</taxon>
        <taxon>Chordata</taxon>
        <taxon>Craniata</taxon>
        <taxon>Vertebrata</taxon>
        <taxon>Euteleostomi</taxon>
        <taxon>Amphibia</taxon>
        <taxon>Batrachia</taxon>
        <taxon>Anura</taxon>
        <taxon>Pelobatoidea</taxon>
        <taxon>Megophryidae</taxon>
        <taxon>Leptobrachium</taxon>
    </lineage>
</organism>
<evidence type="ECO:0000256" key="1">
    <source>
        <dbReference type="SAM" id="MobiDB-lite"/>
    </source>
</evidence>
<accession>A0A8C5QK75</accession>
<evidence type="ECO:0000313" key="5">
    <source>
        <dbReference type="Proteomes" id="UP000694569"/>
    </source>
</evidence>
<dbReference type="InterPro" id="IPR028089">
    <property type="entry name" value="DUF4455"/>
</dbReference>
<dbReference type="Pfam" id="PF14644">
    <property type="entry name" value="DUF4456"/>
    <property type="match status" value="1"/>
</dbReference>
<dbReference type="Proteomes" id="UP000694569">
    <property type="component" value="Unplaced"/>
</dbReference>
<reference evidence="4" key="2">
    <citation type="submission" date="2025-09" db="UniProtKB">
        <authorList>
            <consortium name="Ensembl"/>
        </authorList>
    </citation>
    <scope>IDENTIFICATION</scope>
</reference>
<dbReference type="GeneTree" id="ENSGT00940000153246"/>
<feature type="region of interest" description="Disordered" evidence="1">
    <location>
        <begin position="1096"/>
        <end position="1158"/>
    </location>
</feature>
<sequence length="1515" mass="173138">MALVGDIYVVPSGKVYRQIFDAEVQLVRSLGEARDKALPHRTSLDSGKLSDTEGHSHTAGILSDRQRSWVDSMPYDSTTENPVLYRAEITSVLKETQESEDAIAAREVRGLCDTIVAEKKDSGVLQRIAANRQIKHENAIFALHKELADIGKNTEALVLEVGRLLKEKLSESDQKVNLLFQQMDEDNAYTSFSLEGLHKVREQVSDESLFRRSSIKDLGKTLIHLEEKRADSIAEVLKKFTSLLTEICYLMPSDVHRLIHKEAMMINQAILANHRAIAKLSINLMEADLKREGVQHLRWQDLVKAWRRFQKETTVQEFRGFIEDQASQVPKLLKEEVDFSIGLQKSLNEKIVQQLHMARYFLPPTCTKNQVTEWHESLNALNQDTCSLKTEFLARFRCIQEDMSHRCFAESEKYKEHLISLNICSKEEADGIMTNQICTLTESFQIEHDKEQEWWEKALNTICKETNLQIEKVFKITIGAVHLWDVLDIGLKKQENSLQEYLEACRQKFDAENQAKETDLILILEKLRKENTQELLQSTKGKALMSLNNIKAGYQMYHEDQVNIVESYPASVMKELLEYSSTLSRYFGVKEVYGQEFIAGMPKQLDTEQGAEDTMEGPQEGAPELSFQSKETSLVDESTSHQEGLETFTTSRRNLYIVLCSELCESMKKEVSFREKSEDTGIFITEASVTNQGSMQLDEMIIPENVFIRLIEQIRLGFYEHLEHCFDNYMASCHSFVMAKKEELKSELNVRNHHHVPRSKRVELDIHNVRAAELLLHEDRVERHCKGVDQSLKQLKEESSLLIEKMKQQSFTFRNKISGMETIFLHANKSDKLVALNNSLASILDNHLSGVQTTMRQYRQQLEKMLGKLRDTNSDFINSLQLFSEGGNFSPEEVETYSKKMHTLSSIIASFEESILADLEGLESLCLEQAKDVVKKFEERFQVLTTDTIFLENIQKMLTNLQVKIKGLVVNSNLQTQQINSYLDQLEKKTDACAHPNLDKEAVTSEALYTFAKTVMLEIIKRSMYLSCLLEPRSFHSETLLQGPIAAASRVESPLRSETRLASGTPDTLLIPSRIGKYVVDDVAVSVIKNIMKSQKTGDLPRETDVSNHPPVIGVPRQSQSLSMAPQRPSPPASGSSSRRKATKVDVDTNKFSSPGVRKLAKPSRFDKKYQVFGENKQESDNFRGLVTAVLWESNDALLYLAEEFYKRKERRSVGRPDLLQDTFEECADVMVQKLQSYEKQALEYHNSCLLGFRDQLERFEKLVSHVPPLVIENLRCLHLERLRSSTHHLRQGFSEDLNKWQSSRDEMKNLLRPSLGHPENCETLEDLCQHEELRQKGETSGIDVNAQSLEDCVSACVESFITSLAALTEKMLLELDEMLTVDDVTQGRTEKPKERLSTLIRRKQAGLPLENTDYQPLIDRGSRVWPGIVHSNAEDIKQGNSTACQATASVTTAKITLSHISAMEARDSLHKSFIKDAAHELNRIKEEKQQHHLAAQRWRDWWQQSIFKIKELYV</sequence>
<dbReference type="PANTHER" id="PTHR21444">
    <property type="entry name" value="COILED-COIL DOMAIN-CONTAINING PROTEIN 180"/>
    <property type="match status" value="1"/>
</dbReference>
<evidence type="ECO:0000259" key="2">
    <source>
        <dbReference type="Pfam" id="PF14643"/>
    </source>
</evidence>
<evidence type="ECO:0000313" key="4">
    <source>
        <dbReference type="Ensembl" id="ENSLLEP00000037990.1"/>
    </source>
</evidence>
<dbReference type="Pfam" id="PF14643">
    <property type="entry name" value="DUF4455"/>
    <property type="match status" value="1"/>
</dbReference>
<feature type="region of interest" description="Disordered" evidence="1">
    <location>
        <begin position="606"/>
        <end position="625"/>
    </location>
</feature>
<evidence type="ECO:0000259" key="3">
    <source>
        <dbReference type="Pfam" id="PF14644"/>
    </source>
</evidence>
<dbReference type="PANTHER" id="PTHR21444:SF14">
    <property type="entry name" value="COILED-COIL DOMAIN-CONTAINING PROTEIN 180"/>
    <property type="match status" value="1"/>
</dbReference>
<dbReference type="OrthoDB" id="431588at2759"/>
<feature type="domain" description="DUF4455" evidence="2">
    <location>
        <begin position="130"/>
        <end position="595"/>
    </location>
</feature>
<name>A0A8C5QK75_9ANUR</name>
<evidence type="ECO:0008006" key="6">
    <source>
        <dbReference type="Google" id="ProtNLM"/>
    </source>
</evidence>
<reference evidence="4" key="1">
    <citation type="submission" date="2025-08" db="UniProtKB">
        <authorList>
            <consortium name="Ensembl"/>
        </authorList>
    </citation>
    <scope>IDENTIFICATION</scope>
</reference>